<evidence type="ECO:0000313" key="2">
    <source>
        <dbReference type="Proteomes" id="UP000176294"/>
    </source>
</evidence>
<dbReference type="Proteomes" id="UP000176294">
    <property type="component" value="Unassembled WGS sequence"/>
</dbReference>
<dbReference type="RefSeq" id="WP_070729232.1">
    <property type="nucleotide sequence ID" value="NZ_MDZB01000131.1"/>
</dbReference>
<proteinExistence type="predicted"/>
<accession>A0A1G1SXK2</accession>
<sequence>MKSLLIITAFLGCLTGCQKDDSAAPRIDAPFDKQVALRQQQSGAFPSQRAPELTITFDKISDSRCPEDVTCGWGGEVETTLTVRDENGAVQAIALKLPGRDSATVQANGRRYLVVLHAVTPYPKFRPSAPPQPTKAVLSVKRQ</sequence>
<protein>
    <submittedName>
        <fullName evidence="1">Uncharacterized protein</fullName>
    </submittedName>
</protein>
<organism evidence="1 2">
    <name type="scientific">Hymenobacter lapidarius</name>
    <dbReference type="NCBI Taxonomy" id="1908237"/>
    <lineage>
        <taxon>Bacteria</taxon>
        <taxon>Pseudomonadati</taxon>
        <taxon>Bacteroidota</taxon>
        <taxon>Cytophagia</taxon>
        <taxon>Cytophagales</taxon>
        <taxon>Hymenobacteraceae</taxon>
        <taxon>Hymenobacter</taxon>
    </lineage>
</organism>
<keyword evidence="2" id="KW-1185">Reference proteome</keyword>
<name>A0A1G1SXK2_9BACT</name>
<dbReference type="EMBL" id="MDZB01000131">
    <property type="protein sequence ID" value="OGX83339.1"/>
    <property type="molecule type" value="Genomic_DNA"/>
</dbReference>
<dbReference type="STRING" id="1908237.BEN47_03330"/>
<comment type="caution">
    <text evidence="1">The sequence shown here is derived from an EMBL/GenBank/DDBJ whole genome shotgun (WGS) entry which is preliminary data.</text>
</comment>
<reference evidence="1 2" key="1">
    <citation type="submission" date="2016-08" db="EMBL/GenBank/DDBJ databases">
        <title>Hymenobacter coccineus sp. nov., Hymenobacter lapidarius sp. nov. and Hymenobacter glacialis sp. nov., isolated from Antarctic soil.</title>
        <authorList>
            <person name="Sedlacek I."/>
            <person name="Kralova S."/>
            <person name="Kyrova K."/>
            <person name="Maslanova I."/>
            <person name="Stankova E."/>
            <person name="Vrbovska V."/>
            <person name="Nemec M."/>
            <person name="Bartak M."/>
            <person name="Svec P."/>
            <person name="Busse H.-J."/>
            <person name="Pantucek R."/>
        </authorList>
    </citation>
    <scope>NUCLEOTIDE SEQUENCE [LARGE SCALE GENOMIC DNA]</scope>
    <source>
        <strain evidence="1 2">CCM 8643</strain>
    </source>
</reference>
<evidence type="ECO:0000313" key="1">
    <source>
        <dbReference type="EMBL" id="OGX83339.1"/>
    </source>
</evidence>
<gene>
    <name evidence="1" type="ORF">BEN47_03330</name>
</gene>
<dbReference type="OrthoDB" id="163809at2"/>
<dbReference type="AlphaFoldDB" id="A0A1G1SXK2"/>